<keyword evidence="3" id="KW-0520">NAD</keyword>
<dbReference type="Gene3D" id="3.40.50.720">
    <property type="entry name" value="NAD(P)-binding Rossmann-like Domain"/>
    <property type="match status" value="2"/>
</dbReference>
<dbReference type="PANTHER" id="PTHR10996">
    <property type="entry name" value="2-HYDROXYACID DEHYDROGENASE-RELATED"/>
    <property type="match status" value="1"/>
</dbReference>
<dbReference type="RefSeq" id="WP_143988084.1">
    <property type="nucleotide sequence ID" value="NZ_CP041692.1"/>
</dbReference>
<dbReference type="InterPro" id="IPR029753">
    <property type="entry name" value="D-isomer_DH_CS"/>
</dbReference>
<dbReference type="Proteomes" id="UP000319263">
    <property type="component" value="Chromosome"/>
</dbReference>
<evidence type="ECO:0000313" key="6">
    <source>
        <dbReference type="EMBL" id="QDP98142.1"/>
    </source>
</evidence>
<dbReference type="InterPro" id="IPR006140">
    <property type="entry name" value="D-isomer_DH_NAD-bd"/>
</dbReference>
<evidence type="ECO:0000313" key="7">
    <source>
        <dbReference type="Proteomes" id="UP000319263"/>
    </source>
</evidence>
<dbReference type="GO" id="GO:0016618">
    <property type="term" value="F:hydroxypyruvate reductase [NAD(P)H] activity"/>
    <property type="evidence" value="ECO:0007669"/>
    <property type="project" value="TreeGrafter"/>
</dbReference>
<organism evidence="6 7">
    <name type="scientific">Microlunatus elymi</name>
    <dbReference type="NCBI Taxonomy" id="2596828"/>
    <lineage>
        <taxon>Bacteria</taxon>
        <taxon>Bacillati</taxon>
        <taxon>Actinomycetota</taxon>
        <taxon>Actinomycetes</taxon>
        <taxon>Propionibacteriales</taxon>
        <taxon>Propionibacteriaceae</taxon>
        <taxon>Microlunatus</taxon>
    </lineage>
</organism>
<comment type="similarity">
    <text evidence="1">Belongs to the D-isomer specific 2-hydroxyacid dehydrogenase family.</text>
</comment>
<dbReference type="InterPro" id="IPR050223">
    <property type="entry name" value="D-isomer_2-hydroxyacid_DH"/>
</dbReference>
<evidence type="ECO:0000256" key="3">
    <source>
        <dbReference type="ARBA" id="ARBA00023027"/>
    </source>
</evidence>
<evidence type="ECO:0000256" key="1">
    <source>
        <dbReference type="ARBA" id="ARBA00005854"/>
    </source>
</evidence>
<dbReference type="GO" id="GO:0051287">
    <property type="term" value="F:NAD binding"/>
    <property type="evidence" value="ECO:0007669"/>
    <property type="project" value="InterPro"/>
</dbReference>
<dbReference type="EMBL" id="CP041692">
    <property type="protein sequence ID" value="QDP98142.1"/>
    <property type="molecule type" value="Genomic_DNA"/>
</dbReference>
<dbReference type="GO" id="GO:0047545">
    <property type="term" value="F:(S)-2-hydroxyglutarate dehydrogenase activity"/>
    <property type="evidence" value="ECO:0007669"/>
    <property type="project" value="UniProtKB-ARBA"/>
</dbReference>
<dbReference type="GO" id="GO:0030267">
    <property type="term" value="F:glyoxylate reductase (NADPH) activity"/>
    <property type="evidence" value="ECO:0007669"/>
    <property type="project" value="TreeGrafter"/>
</dbReference>
<dbReference type="OrthoDB" id="117809at2"/>
<gene>
    <name evidence="6" type="ORF">FOE78_21555</name>
</gene>
<sequence>MAAAADRVSSAPNKPVQGEALHSEDQVRPAGSATVVLAMAAETAELQFGPAEWERLRSISRPQQRVLTAFDDASLPLLADAEILITSWGCPTVDDRVVAAAPRLRALVHAAGSVRAIAGDAVWDRGITVSSMADLNGLPVAEYVLAMILLENKRVLESIEEFARRRDRPTGDWYGDRLGNYGKTIGLVSASRIGRRVAELLRAFEFDVIISDPFCDADEIAALGARKVELDELFRTSDIVSVHAPLLPETIGMINADLLARLRDGATLINTSRGKIIDEPALIKELQTGRIRAILDVTHPEPPEPGSPLWTLPNVVLTPHIAGSKGVEVRRMANGAIDEAERILTDRPLQFQVPPERRHTFA</sequence>
<dbReference type="CDD" id="cd12167">
    <property type="entry name" value="2-Hacid_dh_8"/>
    <property type="match status" value="1"/>
</dbReference>
<dbReference type="PROSITE" id="PS00670">
    <property type="entry name" value="D_2_HYDROXYACID_DH_2"/>
    <property type="match status" value="1"/>
</dbReference>
<proteinExistence type="inferred from homology"/>
<keyword evidence="7" id="KW-1185">Reference proteome</keyword>
<protein>
    <submittedName>
        <fullName evidence="6">Hydroxyacid dehydrogenase</fullName>
    </submittedName>
</protein>
<feature type="domain" description="D-isomer specific 2-hydroxyacid dehydrogenase NAD-binding" evidence="5">
    <location>
        <begin position="171"/>
        <end position="322"/>
    </location>
</feature>
<name>A0A516Q444_9ACTN</name>
<dbReference type="AlphaFoldDB" id="A0A516Q444"/>
<evidence type="ECO:0000256" key="2">
    <source>
        <dbReference type="ARBA" id="ARBA00023002"/>
    </source>
</evidence>
<dbReference type="KEGG" id="mik:FOE78_21555"/>
<dbReference type="InterPro" id="IPR036291">
    <property type="entry name" value="NAD(P)-bd_dom_sf"/>
</dbReference>
<dbReference type="Pfam" id="PF02826">
    <property type="entry name" value="2-Hacid_dh_C"/>
    <property type="match status" value="1"/>
</dbReference>
<evidence type="ECO:0000256" key="4">
    <source>
        <dbReference type="SAM" id="MobiDB-lite"/>
    </source>
</evidence>
<reference evidence="6 7" key="1">
    <citation type="submission" date="2019-07" db="EMBL/GenBank/DDBJ databases">
        <title>Microlunatus dokdonensis sp. nov. isolated from the rhizospheric soil of the wild plant Elymus tsukushiensis.</title>
        <authorList>
            <person name="Ghim S.-Y."/>
            <person name="Hwang Y.-J."/>
            <person name="Son J.-S."/>
            <person name="Shin J.-H."/>
        </authorList>
    </citation>
    <scope>NUCLEOTIDE SEQUENCE [LARGE SCALE GENOMIC DNA]</scope>
    <source>
        <strain evidence="6 7">KUDC0627</strain>
    </source>
</reference>
<dbReference type="GO" id="GO:0004617">
    <property type="term" value="F:phosphoglycerate dehydrogenase activity"/>
    <property type="evidence" value="ECO:0007669"/>
    <property type="project" value="UniProtKB-ARBA"/>
</dbReference>
<dbReference type="GO" id="GO:0006564">
    <property type="term" value="P:L-serine biosynthetic process"/>
    <property type="evidence" value="ECO:0007669"/>
    <property type="project" value="UniProtKB-ARBA"/>
</dbReference>
<keyword evidence="2" id="KW-0560">Oxidoreductase</keyword>
<dbReference type="PANTHER" id="PTHR10996:SF178">
    <property type="entry name" value="2-HYDROXYACID DEHYDROGENASE YGL185C-RELATED"/>
    <property type="match status" value="1"/>
</dbReference>
<dbReference type="SUPFAM" id="SSF51735">
    <property type="entry name" value="NAD(P)-binding Rossmann-fold domains"/>
    <property type="match status" value="1"/>
</dbReference>
<dbReference type="SUPFAM" id="SSF52283">
    <property type="entry name" value="Formate/glycerate dehydrogenase catalytic domain-like"/>
    <property type="match status" value="1"/>
</dbReference>
<dbReference type="GO" id="GO:0005829">
    <property type="term" value="C:cytosol"/>
    <property type="evidence" value="ECO:0007669"/>
    <property type="project" value="TreeGrafter"/>
</dbReference>
<accession>A0A516Q444</accession>
<dbReference type="FunFam" id="3.40.50.720:FF:000041">
    <property type="entry name" value="D-3-phosphoglycerate dehydrogenase"/>
    <property type="match status" value="1"/>
</dbReference>
<feature type="region of interest" description="Disordered" evidence="4">
    <location>
        <begin position="1"/>
        <end position="27"/>
    </location>
</feature>
<evidence type="ECO:0000259" key="5">
    <source>
        <dbReference type="Pfam" id="PF02826"/>
    </source>
</evidence>